<dbReference type="AlphaFoldDB" id="A0A5B2WT32"/>
<organism evidence="2 3">
    <name type="scientific">Solihabitans fulvus</name>
    <dbReference type="NCBI Taxonomy" id="1892852"/>
    <lineage>
        <taxon>Bacteria</taxon>
        <taxon>Bacillati</taxon>
        <taxon>Actinomycetota</taxon>
        <taxon>Actinomycetes</taxon>
        <taxon>Pseudonocardiales</taxon>
        <taxon>Pseudonocardiaceae</taxon>
        <taxon>Solihabitans</taxon>
    </lineage>
</organism>
<proteinExistence type="predicted"/>
<dbReference type="OrthoDB" id="3695109at2"/>
<gene>
    <name evidence="2" type="ORF">F0L68_31430</name>
</gene>
<dbReference type="EMBL" id="VUOB01000063">
    <property type="protein sequence ID" value="KAA2254118.1"/>
    <property type="molecule type" value="Genomic_DNA"/>
</dbReference>
<keyword evidence="3" id="KW-1185">Reference proteome</keyword>
<name>A0A5B2WT32_9PSEU</name>
<accession>A0A5B2WT32</accession>
<sequence>MAVTERVGVVEDRVRGAGPGSWPAAPDVVMGQEGTLPAPRLGAEESDGDATTVLRAVVERTLVAVRPADLAGARRAEEPLRDALRAVDSDGSDGQLVQGLACVEAACEHLRFGELTEARTLLVAARGQLGRAQPVPATRPVVPGVDPVSTG</sequence>
<dbReference type="RefSeq" id="WP_149853483.1">
    <property type="nucleotide sequence ID" value="NZ_VUOB01000063.1"/>
</dbReference>
<protein>
    <submittedName>
        <fullName evidence="2">Uncharacterized protein</fullName>
    </submittedName>
</protein>
<feature type="region of interest" description="Disordered" evidence="1">
    <location>
        <begin position="14"/>
        <end position="34"/>
    </location>
</feature>
<comment type="caution">
    <text evidence="2">The sequence shown here is derived from an EMBL/GenBank/DDBJ whole genome shotgun (WGS) entry which is preliminary data.</text>
</comment>
<evidence type="ECO:0000256" key="1">
    <source>
        <dbReference type="SAM" id="MobiDB-lite"/>
    </source>
</evidence>
<reference evidence="2 3" key="1">
    <citation type="submission" date="2019-09" db="EMBL/GenBank/DDBJ databases">
        <title>Goodfellowia gen. nov., a new genus of the Pseudonocardineae related to Actinoalloteichus, containing Goodfellowia coeruleoviolacea gen. nov., comb. nov. gen. nov., comb. nov.</title>
        <authorList>
            <person name="Labeda D."/>
        </authorList>
    </citation>
    <scope>NUCLEOTIDE SEQUENCE [LARGE SCALE GENOMIC DNA]</scope>
    <source>
        <strain evidence="2 3">AN110305</strain>
    </source>
</reference>
<evidence type="ECO:0000313" key="3">
    <source>
        <dbReference type="Proteomes" id="UP000323454"/>
    </source>
</evidence>
<dbReference type="Proteomes" id="UP000323454">
    <property type="component" value="Unassembled WGS sequence"/>
</dbReference>
<evidence type="ECO:0000313" key="2">
    <source>
        <dbReference type="EMBL" id="KAA2254118.1"/>
    </source>
</evidence>
<reference evidence="2 3" key="2">
    <citation type="submission" date="2019-09" db="EMBL/GenBank/DDBJ databases">
        <authorList>
            <person name="Jin C."/>
        </authorList>
    </citation>
    <scope>NUCLEOTIDE SEQUENCE [LARGE SCALE GENOMIC DNA]</scope>
    <source>
        <strain evidence="2 3">AN110305</strain>
    </source>
</reference>